<feature type="non-terminal residue" evidence="2">
    <location>
        <position position="1"/>
    </location>
</feature>
<keyword evidence="3" id="KW-1185">Reference proteome</keyword>
<evidence type="ECO:0000313" key="2">
    <source>
        <dbReference type="EMBL" id="KAJ7612105.1"/>
    </source>
</evidence>
<feature type="compositionally biased region" description="Low complexity" evidence="1">
    <location>
        <begin position="1"/>
        <end position="13"/>
    </location>
</feature>
<evidence type="ECO:0000256" key="1">
    <source>
        <dbReference type="SAM" id="MobiDB-lite"/>
    </source>
</evidence>
<feature type="region of interest" description="Disordered" evidence="1">
    <location>
        <begin position="1"/>
        <end position="21"/>
    </location>
</feature>
<dbReference type="Proteomes" id="UP001221142">
    <property type="component" value="Unassembled WGS sequence"/>
</dbReference>
<feature type="region of interest" description="Disordered" evidence="1">
    <location>
        <begin position="184"/>
        <end position="203"/>
    </location>
</feature>
<dbReference type="AlphaFoldDB" id="A0AAD7FCJ4"/>
<feature type="region of interest" description="Disordered" evidence="1">
    <location>
        <begin position="276"/>
        <end position="302"/>
    </location>
</feature>
<accession>A0AAD7FCJ4</accession>
<protein>
    <submittedName>
        <fullName evidence="2">Uncharacterized protein</fullName>
    </submittedName>
</protein>
<dbReference type="EMBL" id="JARKIF010000031">
    <property type="protein sequence ID" value="KAJ7612105.1"/>
    <property type="molecule type" value="Genomic_DNA"/>
</dbReference>
<name>A0AAD7FCJ4_9AGAR</name>
<gene>
    <name evidence="2" type="ORF">FB45DRAFT_1009366</name>
</gene>
<proteinExistence type="predicted"/>
<evidence type="ECO:0000313" key="3">
    <source>
        <dbReference type="Proteomes" id="UP001221142"/>
    </source>
</evidence>
<comment type="caution">
    <text evidence="2">The sequence shown here is derived from an EMBL/GenBank/DDBJ whole genome shotgun (WGS) entry which is preliminary data.</text>
</comment>
<reference evidence="2" key="1">
    <citation type="submission" date="2023-03" db="EMBL/GenBank/DDBJ databases">
        <title>Massive genome expansion in bonnet fungi (Mycena s.s.) driven by repeated elements and novel gene families across ecological guilds.</title>
        <authorList>
            <consortium name="Lawrence Berkeley National Laboratory"/>
            <person name="Harder C.B."/>
            <person name="Miyauchi S."/>
            <person name="Viragh M."/>
            <person name="Kuo A."/>
            <person name="Thoen E."/>
            <person name="Andreopoulos B."/>
            <person name="Lu D."/>
            <person name="Skrede I."/>
            <person name="Drula E."/>
            <person name="Henrissat B."/>
            <person name="Morin E."/>
            <person name="Kohler A."/>
            <person name="Barry K."/>
            <person name="LaButti K."/>
            <person name="Morin E."/>
            <person name="Salamov A."/>
            <person name="Lipzen A."/>
            <person name="Mereny Z."/>
            <person name="Hegedus B."/>
            <person name="Baldrian P."/>
            <person name="Stursova M."/>
            <person name="Weitz H."/>
            <person name="Taylor A."/>
            <person name="Grigoriev I.V."/>
            <person name="Nagy L.G."/>
            <person name="Martin F."/>
            <person name="Kauserud H."/>
        </authorList>
    </citation>
    <scope>NUCLEOTIDE SEQUENCE</scope>
    <source>
        <strain evidence="2">9284</strain>
    </source>
</reference>
<sequence>MSTTPTASASASAKFDPEKFDPEKIRSHPYYLGQPIIPNDIAWATIDDGLFVVGVERSESVKTETLRESVEDTSTQTTAKASQPVCFTMVARLPFEGFFMDADGGWKGPMLYTKEFVDLKLTARAVTPPPGHPYAAEFSNVLQNLDALTDQVATSSRKTGLFNPQENPVRSVKLRHVLFEAKKADSPDRPDHPNAFPTKDWPVRSSQAKEDLAKIVNENTHQVYRLPVYDTNRLLVDPKHYRLKLVGAVVLVAFTLQRWANDVFGADIQYMHILAPPPSGGSPSSKRVHPPQNDPGSPSKRP</sequence>
<organism evidence="2 3">
    <name type="scientific">Roridomyces roridus</name>
    <dbReference type="NCBI Taxonomy" id="1738132"/>
    <lineage>
        <taxon>Eukaryota</taxon>
        <taxon>Fungi</taxon>
        <taxon>Dikarya</taxon>
        <taxon>Basidiomycota</taxon>
        <taxon>Agaricomycotina</taxon>
        <taxon>Agaricomycetes</taxon>
        <taxon>Agaricomycetidae</taxon>
        <taxon>Agaricales</taxon>
        <taxon>Marasmiineae</taxon>
        <taxon>Mycenaceae</taxon>
        <taxon>Roridomyces</taxon>
    </lineage>
</organism>